<comment type="subcellular location">
    <subcellularLocation>
        <location evidence="1">Cell membrane</location>
        <topology evidence="1">Multi-pass membrane protein</topology>
    </subcellularLocation>
    <subcellularLocation>
        <location evidence="9">Membrane</location>
        <topology evidence="9">Multi-pass membrane protein</topology>
    </subcellularLocation>
</comment>
<evidence type="ECO:0000259" key="11">
    <source>
        <dbReference type="Pfam" id="PF02096"/>
    </source>
</evidence>
<gene>
    <name evidence="12" type="ORF">GBAR_LOCUS18843</name>
</gene>
<dbReference type="GO" id="GO:0051205">
    <property type="term" value="P:protein insertion into membrane"/>
    <property type="evidence" value="ECO:0007669"/>
    <property type="project" value="TreeGrafter"/>
</dbReference>
<feature type="transmembrane region" description="Helical" evidence="10">
    <location>
        <begin position="6"/>
        <end position="30"/>
    </location>
</feature>
<evidence type="ECO:0000256" key="9">
    <source>
        <dbReference type="RuleBase" id="RU003945"/>
    </source>
</evidence>
<keyword evidence="2" id="KW-0813">Transport</keyword>
<dbReference type="PRINTS" id="PR00701">
    <property type="entry name" value="60KDINNERMP"/>
</dbReference>
<evidence type="ECO:0000256" key="1">
    <source>
        <dbReference type="ARBA" id="ARBA00004651"/>
    </source>
</evidence>
<keyword evidence="3" id="KW-1003">Cell membrane</keyword>
<sequence length="223" mass="25411">MLNLLVVLYTICFRNLGISIIVFTILVRLVTLPLTIKQLRQMKAMTDLQPRMREIQERYGRDRQRVSQETMRLYREAGVNPVGCLGPLVIQMPILFGLFRVLIQTAAPLSAAFLWLDLSEPDPTNVILPVLVFVSTWLQQKMTMTPSTDPRQSTNQMMMLWLMPLMIAFFSFTLPSGLSLYWVASNLIGIGIQYFITGWQPIFPLFPKAEPVPGDCTVCVIKL</sequence>
<feature type="transmembrane region" description="Helical" evidence="10">
    <location>
        <begin position="160"/>
        <end position="184"/>
    </location>
</feature>
<keyword evidence="8" id="KW-0143">Chaperone</keyword>
<evidence type="ECO:0000256" key="6">
    <source>
        <dbReference type="ARBA" id="ARBA00022989"/>
    </source>
</evidence>
<evidence type="ECO:0000256" key="3">
    <source>
        <dbReference type="ARBA" id="ARBA00022475"/>
    </source>
</evidence>
<dbReference type="GO" id="GO:0015031">
    <property type="term" value="P:protein transport"/>
    <property type="evidence" value="ECO:0007669"/>
    <property type="project" value="UniProtKB-KW"/>
</dbReference>
<keyword evidence="13" id="KW-1185">Reference proteome</keyword>
<accession>A0AA35SR33</accession>
<dbReference type="CDD" id="cd20070">
    <property type="entry name" value="5TM_YidC_Alb3"/>
    <property type="match status" value="1"/>
</dbReference>
<evidence type="ECO:0000313" key="12">
    <source>
        <dbReference type="EMBL" id="CAI8033406.1"/>
    </source>
</evidence>
<reference evidence="12" key="1">
    <citation type="submission" date="2023-03" db="EMBL/GenBank/DDBJ databases">
        <authorList>
            <person name="Steffen K."/>
            <person name="Cardenas P."/>
        </authorList>
    </citation>
    <scope>NUCLEOTIDE SEQUENCE</scope>
</reference>
<evidence type="ECO:0000256" key="5">
    <source>
        <dbReference type="ARBA" id="ARBA00022927"/>
    </source>
</evidence>
<proteinExistence type="inferred from homology"/>
<evidence type="ECO:0000256" key="2">
    <source>
        <dbReference type="ARBA" id="ARBA00022448"/>
    </source>
</evidence>
<evidence type="ECO:0000256" key="4">
    <source>
        <dbReference type="ARBA" id="ARBA00022692"/>
    </source>
</evidence>
<evidence type="ECO:0000256" key="8">
    <source>
        <dbReference type="ARBA" id="ARBA00023186"/>
    </source>
</evidence>
<keyword evidence="4 9" id="KW-0812">Transmembrane</keyword>
<protein>
    <submittedName>
        <fullName evidence="12">Membrane protein insertase YidC 2</fullName>
    </submittedName>
</protein>
<feature type="domain" description="Membrane insertase YidC/Oxa/ALB C-terminal" evidence="11">
    <location>
        <begin position="17"/>
        <end position="197"/>
    </location>
</feature>
<dbReference type="Pfam" id="PF02096">
    <property type="entry name" value="60KD_IMP"/>
    <property type="match status" value="1"/>
</dbReference>
<dbReference type="PANTHER" id="PTHR12428:SF65">
    <property type="entry name" value="CYTOCHROME C OXIDASE ASSEMBLY PROTEIN COX18, MITOCHONDRIAL"/>
    <property type="match status" value="1"/>
</dbReference>
<evidence type="ECO:0000256" key="7">
    <source>
        <dbReference type="ARBA" id="ARBA00023136"/>
    </source>
</evidence>
<comment type="caution">
    <text evidence="12">The sequence shown here is derived from an EMBL/GenBank/DDBJ whole genome shotgun (WGS) entry which is preliminary data.</text>
</comment>
<evidence type="ECO:0000313" key="13">
    <source>
        <dbReference type="Proteomes" id="UP001174909"/>
    </source>
</evidence>
<comment type="similarity">
    <text evidence="9">Belongs to the OXA1/ALB3/YidC family.</text>
</comment>
<name>A0AA35SR33_GEOBA</name>
<feature type="transmembrane region" description="Helical" evidence="10">
    <location>
        <begin position="82"/>
        <end position="103"/>
    </location>
</feature>
<dbReference type="InterPro" id="IPR047196">
    <property type="entry name" value="YidC_ALB_C"/>
</dbReference>
<dbReference type="GO" id="GO:0005886">
    <property type="term" value="C:plasma membrane"/>
    <property type="evidence" value="ECO:0007669"/>
    <property type="project" value="UniProtKB-SubCell"/>
</dbReference>
<dbReference type="NCBIfam" id="TIGR03592">
    <property type="entry name" value="yidC_oxa1_cterm"/>
    <property type="match status" value="1"/>
</dbReference>
<dbReference type="InterPro" id="IPR001708">
    <property type="entry name" value="YidC/ALB3/OXA1/COX18"/>
</dbReference>
<keyword evidence="5" id="KW-0653">Protein transport</keyword>
<keyword evidence="7 10" id="KW-0472">Membrane</keyword>
<organism evidence="12 13">
    <name type="scientific">Geodia barretti</name>
    <name type="common">Barrett's horny sponge</name>
    <dbReference type="NCBI Taxonomy" id="519541"/>
    <lineage>
        <taxon>Eukaryota</taxon>
        <taxon>Metazoa</taxon>
        <taxon>Porifera</taxon>
        <taxon>Demospongiae</taxon>
        <taxon>Heteroscleromorpha</taxon>
        <taxon>Tetractinellida</taxon>
        <taxon>Astrophorina</taxon>
        <taxon>Geodiidae</taxon>
        <taxon>Geodia</taxon>
    </lineage>
</organism>
<dbReference type="GO" id="GO:0032977">
    <property type="term" value="F:membrane insertase activity"/>
    <property type="evidence" value="ECO:0007669"/>
    <property type="project" value="InterPro"/>
</dbReference>
<keyword evidence="6 10" id="KW-1133">Transmembrane helix</keyword>
<dbReference type="EMBL" id="CASHTH010002664">
    <property type="protein sequence ID" value="CAI8033406.1"/>
    <property type="molecule type" value="Genomic_DNA"/>
</dbReference>
<evidence type="ECO:0000256" key="10">
    <source>
        <dbReference type="SAM" id="Phobius"/>
    </source>
</evidence>
<dbReference type="PANTHER" id="PTHR12428">
    <property type="entry name" value="OXA1"/>
    <property type="match status" value="1"/>
</dbReference>
<dbReference type="AlphaFoldDB" id="A0AA35SR33"/>
<dbReference type="Proteomes" id="UP001174909">
    <property type="component" value="Unassembled WGS sequence"/>
</dbReference>
<dbReference type="InterPro" id="IPR028055">
    <property type="entry name" value="YidC/Oxa/ALB_C"/>
</dbReference>